<evidence type="ECO:0000256" key="1">
    <source>
        <dbReference type="SAM" id="MobiDB-lite"/>
    </source>
</evidence>
<feature type="region of interest" description="Disordered" evidence="1">
    <location>
        <begin position="71"/>
        <end position="98"/>
    </location>
</feature>
<dbReference type="Proteomes" id="UP000815677">
    <property type="component" value="Unassembled WGS sequence"/>
</dbReference>
<organism evidence="2 3">
    <name type="scientific">Mycena chlorophos</name>
    <name type="common">Agaric fungus</name>
    <name type="synonym">Agaricus chlorophos</name>
    <dbReference type="NCBI Taxonomy" id="658473"/>
    <lineage>
        <taxon>Eukaryota</taxon>
        <taxon>Fungi</taxon>
        <taxon>Dikarya</taxon>
        <taxon>Basidiomycota</taxon>
        <taxon>Agaricomycotina</taxon>
        <taxon>Agaricomycetes</taxon>
        <taxon>Agaricomycetidae</taxon>
        <taxon>Agaricales</taxon>
        <taxon>Marasmiineae</taxon>
        <taxon>Mycenaceae</taxon>
        <taxon>Mycena</taxon>
    </lineage>
</organism>
<sequence length="275" mass="28991">MPSTRFDSLLEHTTSQGVRGRAAEISVEGTQGLMEGVLDGFQLWKGGLRPSTPLAAATALGVERTLGASMDISASSPDANPARFSPSEPPTAGPSSHQRLFIRIPGKGTQNGAAPIRLLAPRPTHAGAFFNSSPFAPSPLAREIRGLSPEDRDGPARVSSSITSVDHPFFAGLGRATNSPAASSRPGIRTSTARSGLTLRIPAQFDDRLLAHPPIFAPIPRKEHGLAPLDPRLPPNVWQAQRFAVMMKLHAMYPEMGIFGPGNATASGSGETRKA</sequence>
<keyword evidence="3" id="KW-1185">Reference proteome</keyword>
<feature type="region of interest" description="Disordered" evidence="1">
    <location>
        <begin position="175"/>
        <end position="195"/>
    </location>
</feature>
<gene>
    <name evidence="2" type="ORF">MCHLO_13272</name>
</gene>
<evidence type="ECO:0000313" key="2">
    <source>
        <dbReference type="EMBL" id="GAT56643.1"/>
    </source>
</evidence>
<name>A0ABQ0LZW4_MYCCL</name>
<protein>
    <submittedName>
        <fullName evidence="2">Uncharacterized protein</fullName>
    </submittedName>
</protein>
<proteinExistence type="predicted"/>
<accession>A0ABQ0LZW4</accession>
<reference evidence="2" key="1">
    <citation type="submission" date="2014-09" db="EMBL/GenBank/DDBJ databases">
        <title>Genome sequence of the luminous mushroom Mycena chlorophos for searching fungal bioluminescence genes.</title>
        <authorList>
            <person name="Tanaka Y."/>
            <person name="Kasuga D."/>
            <person name="Oba Y."/>
            <person name="Hase S."/>
            <person name="Sato K."/>
            <person name="Oba Y."/>
            <person name="Sakakibara Y."/>
        </authorList>
    </citation>
    <scope>NUCLEOTIDE SEQUENCE</scope>
</reference>
<dbReference type="EMBL" id="DF849320">
    <property type="protein sequence ID" value="GAT56643.1"/>
    <property type="molecule type" value="Genomic_DNA"/>
</dbReference>
<evidence type="ECO:0000313" key="3">
    <source>
        <dbReference type="Proteomes" id="UP000815677"/>
    </source>
</evidence>